<dbReference type="PANTHER" id="PTHR11102:SF160">
    <property type="entry name" value="ERAD-ASSOCIATED E3 UBIQUITIN-PROTEIN LIGASE COMPONENT HRD3"/>
    <property type="match status" value="1"/>
</dbReference>
<keyword evidence="3" id="KW-1185">Reference proteome</keyword>
<proteinExistence type="predicted"/>
<sequence length="245" mass="27516">MFRNYIFLIMFLVTGTVNASQDLSLTSEFNKNVLLSESGDTSAMVEVAYAYRNGLGTKKNYRKTIQYIQKSAAMGNLEAIQMLARLYETGVNDISSIYSKNRLLLEPNKETVKKLYKNIFDKSLEQASSSVLANILLGNAFTTGVDGVVTPDPLKAYSYFEKAFQLAESGATQKDEKSMLELMKLYEYGTAATTQNVEKAYAILNELVKLNNVEATKLLIKVNMGFCCRPLFKQGLITLFDQYRK</sequence>
<dbReference type="InterPro" id="IPR050767">
    <property type="entry name" value="Sel1_AlgK"/>
</dbReference>
<organism evidence="2 3">
    <name type="scientific">Shewanella inventionis</name>
    <dbReference type="NCBI Taxonomy" id="1738770"/>
    <lineage>
        <taxon>Bacteria</taxon>
        <taxon>Pseudomonadati</taxon>
        <taxon>Pseudomonadota</taxon>
        <taxon>Gammaproteobacteria</taxon>
        <taxon>Alteromonadales</taxon>
        <taxon>Shewanellaceae</taxon>
        <taxon>Shewanella</taxon>
    </lineage>
</organism>
<evidence type="ECO:0008006" key="4">
    <source>
        <dbReference type="Google" id="ProtNLM"/>
    </source>
</evidence>
<comment type="caution">
    <text evidence="2">The sequence shown here is derived from an EMBL/GenBank/DDBJ whole genome shotgun (WGS) entry which is preliminary data.</text>
</comment>
<dbReference type="InterPro" id="IPR006597">
    <property type="entry name" value="Sel1-like"/>
</dbReference>
<feature type="chain" id="PRO_5047204335" description="Sel1 repeat family protein" evidence="1">
    <location>
        <begin position="20"/>
        <end position="245"/>
    </location>
</feature>
<dbReference type="Pfam" id="PF08238">
    <property type="entry name" value="Sel1"/>
    <property type="match status" value="3"/>
</dbReference>
<protein>
    <recommendedName>
        <fullName evidence="4">Sel1 repeat family protein</fullName>
    </recommendedName>
</protein>
<evidence type="ECO:0000313" key="3">
    <source>
        <dbReference type="Proteomes" id="UP000617555"/>
    </source>
</evidence>
<dbReference type="Gene3D" id="1.25.40.10">
    <property type="entry name" value="Tetratricopeptide repeat domain"/>
    <property type="match status" value="1"/>
</dbReference>
<reference evidence="3" key="1">
    <citation type="journal article" date="2019" name="Int. J. Syst. Evol. Microbiol.">
        <title>The Global Catalogue of Microorganisms (GCM) 10K type strain sequencing project: providing services to taxonomists for standard genome sequencing and annotation.</title>
        <authorList>
            <consortium name="The Broad Institute Genomics Platform"/>
            <consortium name="The Broad Institute Genome Sequencing Center for Infectious Disease"/>
            <person name="Wu L."/>
            <person name="Ma J."/>
        </authorList>
    </citation>
    <scope>NUCLEOTIDE SEQUENCE [LARGE SCALE GENOMIC DNA]</scope>
    <source>
        <strain evidence="3">CGMCC 1.15339</strain>
    </source>
</reference>
<dbReference type="RefSeq" id="WP_188740160.1">
    <property type="nucleotide sequence ID" value="NZ_BMII01000026.1"/>
</dbReference>
<dbReference type="InterPro" id="IPR011990">
    <property type="entry name" value="TPR-like_helical_dom_sf"/>
</dbReference>
<dbReference type="SMART" id="SM00671">
    <property type="entry name" value="SEL1"/>
    <property type="match status" value="3"/>
</dbReference>
<keyword evidence="1" id="KW-0732">Signal</keyword>
<evidence type="ECO:0000256" key="1">
    <source>
        <dbReference type="SAM" id="SignalP"/>
    </source>
</evidence>
<dbReference type="SUPFAM" id="SSF81901">
    <property type="entry name" value="HCP-like"/>
    <property type="match status" value="1"/>
</dbReference>
<evidence type="ECO:0000313" key="2">
    <source>
        <dbReference type="EMBL" id="GGB67392.1"/>
    </source>
</evidence>
<accession>A0ABQ1JF75</accession>
<dbReference type="Proteomes" id="UP000617555">
    <property type="component" value="Unassembled WGS sequence"/>
</dbReference>
<name>A0ABQ1JF75_9GAMM</name>
<feature type="signal peptide" evidence="1">
    <location>
        <begin position="1"/>
        <end position="19"/>
    </location>
</feature>
<dbReference type="PANTHER" id="PTHR11102">
    <property type="entry name" value="SEL-1-LIKE PROTEIN"/>
    <property type="match status" value="1"/>
</dbReference>
<dbReference type="EMBL" id="BMII01000026">
    <property type="protein sequence ID" value="GGB67392.1"/>
    <property type="molecule type" value="Genomic_DNA"/>
</dbReference>
<gene>
    <name evidence="2" type="ORF">GCM10011607_30020</name>
</gene>